<accession>A0A1V6PEF7</accession>
<sequence>MKRSRGHSDSTLNEDAGGDGSSTTPVSDAEQDDATYETDLSEPEDDPGPRKRMRPEKDLSPEPQLCAGAADFYKDPLDEGELDLSDIPEDFDKAPGTIERRERIESRWKRYCASQVRNRPNEPKWHDVEEALRVASNNDLYRFLRWCLQIERGEDGRHVKGINKASTLETDWKNLRLYYQKLTKIVINDEDGSEIRRVGVQWMYST</sequence>
<evidence type="ECO:0000313" key="3">
    <source>
        <dbReference type="Proteomes" id="UP000191522"/>
    </source>
</evidence>
<protein>
    <submittedName>
        <fullName evidence="2">Uncharacterized protein</fullName>
    </submittedName>
</protein>
<name>A0A1V6PEF7_PENDC</name>
<keyword evidence="3" id="KW-1185">Reference proteome</keyword>
<gene>
    <name evidence="2" type="ORF">PENDEC_c007G04376</name>
</gene>
<organism evidence="2 3">
    <name type="scientific">Penicillium decumbens</name>
    <dbReference type="NCBI Taxonomy" id="69771"/>
    <lineage>
        <taxon>Eukaryota</taxon>
        <taxon>Fungi</taxon>
        <taxon>Dikarya</taxon>
        <taxon>Ascomycota</taxon>
        <taxon>Pezizomycotina</taxon>
        <taxon>Eurotiomycetes</taxon>
        <taxon>Eurotiomycetidae</taxon>
        <taxon>Eurotiales</taxon>
        <taxon>Aspergillaceae</taxon>
        <taxon>Penicillium</taxon>
    </lineage>
</organism>
<dbReference type="PANTHER" id="PTHR37535">
    <property type="entry name" value="FLUG DOMAIN PROTEIN"/>
    <property type="match status" value="1"/>
</dbReference>
<dbReference type="AlphaFoldDB" id="A0A1V6PEF7"/>
<evidence type="ECO:0000256" key="1">
    <source>
        <dbReference type="SAM" id="MobiDB-lite"/>
    </source>
</evidence>
<dbReference type="EMBL" id="MDYL01000007">
    <property type="protein sequence ID" value="OQD75401.1"/>
    <property type="molecule type" value="Genomic_DNA"/>
</dbReference>
<proteinExistence type="predicted"/>
<feature type="region of interest" description="Disordered" evidence="1">
    <location>
        <begin position="1"/>
        <end position="71"/>
    </location>
</feature>
<reference evidence="3" key="1">
    <citation type="journal article" date="2017" name="Nat. Microbiol.">
        <title>Global analysis of biosynthetic gene clusters reveals vast potential of secondary metabolite production in Penicillium species.</title>
        <authorList>
            <person name="Nielsen J.C."/>
            <person name="Grijseels S."/>
            <person name="Prigent S."/>
            <person name="Ji B."/>
            <person name="Dainat J."/>
            <person name="Nielsen K.F."/>
            <person name="Frisvad J.C."/>
            <person name="Workman M."/>
            <person name="Nielsen J."/>
        </authorList>
    </citation>
    <scope>NUCLEOTIDE SEQUENCE [LARGE SCALE GENOMIC DNA]</scope>
    <source>
        <strain evidence="3">IBT 11843</strain>
    </source>
</reference>
<dbReference type="OrthoDB" id="4366319at2759"/>
<dbReference type="STRING" id="69771.A0A1V6PEF7"/>
<dbReference type="PANTHER" id="PTHR37535:SF2">
    <property type="entry name" value="FINGER DOMAIN PROTEIN, PUTATIVE (AFU_ORTHOLOGUE AFUA_6G09300)-RELATED"/>
    <property type="match status" value="1"/>
</dbReference>
<comment type="caution">
    <text evidence="2">The sequence shown here is derived from an EMBL/GenBank/DDBJ whole genome shotgun (WGS) entry which is preliminary data.</text>
</comment>
<evidence type="ECO:0000313" key="2">
    <source>
        <dbReference type="EMBL" id="OQD75401.1"/>
    </source>
</evidence>
<feature type="compositionally biased region" description="Acidic residues" evidence="1">
    <location>
        <begin position="29"/>
        <end position="46"/>
    </location>
</feature>
<dbReference type="Proteomes" id="UP000191522">
    <property type="component" value="Unassembled WGS sequence"/>
</dbReference>